<dbReference type="InterPro" id="IPR011992">
    <property type="entry name" value="EF-hand-dom_pair"/>
</dbReference>
<sequence length="309" mass="33059">MDELLRSAHTLLEKAERRVGDYCSTFATTSDGQPVLASVEIATLEEADPSAPPPARRCWHVYRSLNEERRRLEAATAASAAAKAGDGAADGAAATAAREFDRAEALATAEALEKLIRELQYAPANEMVSVLAANERRLGSVAGRRRKGAENAPIPPALETPPQPSTPSPKHPTSTSTSTSSTSTSPITSSGTGTGERLSVVEGLTREQAAGVFKKLDRSGRGWLDGDDLLAGLDTLGQHLDLSDVEQICRQMGTMGRVDLQAFSDIAFSDIVEAQRLAVPGSDSVFLRHVRHAQPEWWTDAPGYLDRSQ</sequence>
<protein>
    <recommendedName>
        <fullName evidence="2">EF-hand domain-containing protein</fullName>
    </recommendedName>
</protein>
<evidence type="ECO:0000313" key="4">
    <source>
        <dbReference type="Proteomes" id="UP000612055"/>
    </source>
</evidence>
<feature type="region of interest" description="Disordered" evidence="1">
    <location>
        <begin position="141"/>
        <end position="196"/>
    </location>
</feature>
<reference evidence="3" key="1">
    <citation type="journal article" date="2020" name="bioRxiv">
        <title>Comparative genomics of Chlamydomonas.</title>
        <authorList>
            <person name="Craig R.J."/>
            <person name="Hasan A.R."/>
            <person name="Ness R.W."/>
            <person name="Keightley P.D."/>
        </authorList>
    </citation>
    <scope>NUCLEOTIDE SEQUENCE</scope>
    <source>
        <strain evidence="3">CCAP 11/70</strain>
    </source>
</reference>
<dbReference type="GO" id="GO:0005509">
    <property type="term" value="F:calcium ion binding"/>
    <property type="evidence" value="ECO:0007669"/>
    <property type="project" value="InterPro"/>
</dbReference>
<evidence type="ECO:0000313" key="3">
    <source>
        <dbReference type="EMBL" id="KAG2497235.1"/>
    </source>
</evidence>
<evidence type="ECO:0000259" key="2">
    <source>
        <dbReference type="PROSITE" id="PS50222"/>
    </source>
</evidence>
<accession>A0A835Y6Q2</accession>
<proteinExistence type="predicted"/>
<comment type="caution">
    <text evidence="3">The sequence shown here is derived from an EMBL/GenBank/DDBJ whole genome shotgun (WGS) entry which is preliminary data.</text>
</comment>
<gene>
    <name evidence="3" type="ORF">HYH03_004823</name>
</gene>
<feature type="domain" description="EF-hand" evidence="2">
    <location>
        <begin position="204"/>
        <end position="239"/>
    </location>
</feature>
<dbReference type="AlphaFoldDB" id="A0A835Y6Q2"/>
<dbReference type="PROSITE" id="PS50222">
    <property type="entry name" value="EF_HAND_2"/>
    <property type="match status" value="1"/>
</dbReference>
<feature type="compositionally biased region" description="Low complexity" evidence="1">
    <location>
        <begin position="171"/>
        <end position="191"/>
    </location>
</feature>
<dbReference type="EMBL" id="JAEHOE010000015">
    <property type="protein sequence ID" value="KAG2497235.1"/>
    <property type="molecule type" value="Genomic_DNA"/>
</dbReference>
<dbReference type="Gene3D" id="1.10.238.10">
    <property type="entry name" value="EF-hand"/>
    <property type="match status" value="1"/>
</dbReference>
<feature type="compositionally biased region" description="Pro residues" evidence="1">
    <location>
        <begin position="153"/>
        <end position="170"/>
    </location>
</feature>
<dbReference type="SUPFAM" id="SSF47473">
    <property type="entry name" value="EF-hand"/>
    <property type="match status" value="1"/>
</dbReference>
<name>A0A835Y6Q2_9CHLO</name>
<evidence type="ECO:0000256" key="1">
    <source>
        <dbReference type="SAM" id="MobiDB-lite"/>
    </source>
</evidence>
<dbReference type="Proteomes" id="UP000612055">
    <property type="component" value="Unassembled WGS sequence"/>
</dbReference>
<dbReference type="InterPro" id="IPR002048">
    <property type="entry name" value="EF_hand_dom"/>
</dbReference>
<dbReference type="OrthoDB" id="544596at2759"/>
<organism evidence="3 4">
    <name type="scientific">Edaphochlamys debaryana</name>
    <dbReference type="NCBI Taxonomy" id="47281"/>
    <lineage>
        <taxon>Eukaryota</taxon>
        <taxon>Viridiplantae</taxon>
        <taxon>Chlorophyta</taxon>
        <taxon>core chlorophytes</taxon>
        <taxon>Chlorophyceae</taxon>
        <taxon>CS clade</taxon>
        <taxon>Chlamydomonadales</taxon>
        <taxon>Chlamydomonadales incertae sedis</taxon>
        <taxon>Edaphochlamys</taxon>
    </lineage>
</organism>
<keyword evidence="4" id="KW-1185">Reference proteome</keyword>